<keyword evidence="2" id="KW-1185">Reference proteome</keyword>
<organism evidence="1 2">
    <name type="scientific">Gracilibacillus dipsosauri</name>
    <dbReference type="NCBI Taxonomy" id="178340"/>
    <lineage>
        <taxon>Bacteria</taxon>
        <taxon>Bacillati</taxon>
        <taxon>Bacillota</taxon>
        <taxon>Bacilli</taxon>
        <taxon>Bacillales</taxon>
        <taxon>Bacillaceae</taxon>
        <taxon>Gracilibacillus</taxon>
    </lineage>
</organism>
<sequence>MLSLLLRRREGCSTIFTYDQIRDEPDVFTMSFPFYHVLTFHFLKVELRKENWHSFLASSNPVAVALLSKMDYKQSERIQVKKEFLRLLQH</sequence>
<dbReference type="AlphaFoldDB" id="A0A317L746"/>
<dbReference type="OrthoDB" id="419816at2"/>
<accession>A0A317L746</accession>
<name>A0A317L746_9BACI</name>
<comment type="caution">
    <text evidence="1">The sequence shown here is derived from an EMBL/GenBank/DDBJ whole genome shotgun (WGS) entry which is preliminary data.</text>
</comment>
<reference evidence="1 2" key="1">
    <citation type="submission" date="2018-05" db="EMBL/GenBank/DDBJ databases">
        <title>Genomic analysis of Gracilibacillus dipsosauri DD1 reveals novel features of a salt-tolerant amylase.</title>
        <authorList>
            <person name="Deutch C.E."/>
            <person name="Yang S."/>
        </authorList>
    </citation>
    <scope>NUCLEOTIDE SEQUENCE [LARGE SCALE GENOMIC DNA]</scope>
    <source>
        <strain evidence="1 2">DD1</strain>
    </source>
</reference>
<dbReference type="EMBL" id="QGTD01000005">
    <property type="protein sequence ID" value="PWU69599.1"/>
    <property type="molecule type" value="Genomic_DNA"/>
</dbReference>
<gene>
    <name evidence="1" type="ORF">DLJ74_06420</name>
</gene>
<evidence type="ECO:0000313" key="2">
    <source>
        <dbReference type="Proteomes" id="UP000245624"/>
    </source>
</evidence>
<proteinExistence type="predicted"/>
<dbReference type="RefSeq" id="WP_109983812.1">
    <property type="nucleotide sequence ID" value="NZ_QGTD01000005.1"/>
</dbReference>
<dbReference type="Proteomes" id="UP000245624">
    <property type="component" value="Unassembled WGS sequence"/>
</dbReference>
<protein>
    <submittedName>
        <fullName evidence="1">Uncharacterized protein</fullName>
    </submittedName>
</protein>
<evidence type="ECO:0000313" key="1">
    <source>
        <dbReference type="EMBL" id="PWU69599.1"/>
    </source>
</evidence>